<organism evidence="3 4">
    <name type="scientific">Magallana gigas</name>
    <name type="common">Pacific oyster</name>
    <name type="synonym">Crassostrea gigas</name>
    <dbReference type="NCBI Taxonomy" id="29159"/>
    <lineage>
        <taxon>Eukaryota</taxon>
        <taxon>Metazoa</taxon>
        <taxon>Spiralia</taxon>
        <taxon>Lophotrochozoa</taxon>
        <taxon>Mollusca</taxon>
        <taxon>Bivalvia</taxon>
        <taxon>Autobranchia</taxon>
        <taxon>Pteriomorphia</taxon>
        <taxon>Ostreida</taxon>
        <taxon>Ostreoidea</taxon>
        <taxon>Ostreidae</taxon>
        <taxon>Magallana</taxon>
    </lineage>
</organism>
<dbReference type="EnsemblMetazoa" id="G24866.1">
    <property type="protein sequence ID" value="G24866.1:cds"/>
    <property type="gene ID" value="G24866"/>
</dbReference>
<dbReference type="GO" id="GO:0005829">
    <property type="term" value="C:cytosol"/>
    <property type="evidence" value="ECO:0007669"/>
    <property type="project" value="TreeGrafter"/>
</dbReference>
<dbReference type="Proteomes" id="UP000005408">
    <property type="component" value="Unassembled WGS sequence"/>
</dbReference>
<keyword evidence="4" id="KW-1185">Reference proteome</keyword>
<dbReference type="PANTHER" id="PTHR12365:SF7">
    <property type="entry name" value="PROTEIN SPROUTY"/>
    <property type="match status" value="1"/>
</dbReference>
<dbReference type="InterPro" id="IPR007875">
    <property type="entry name" value="Sprouty"/>
</dbReference>
<evidence type="ECO:0008006" key="5">
    <source>
        <dbReference type="Google" id="ProtNLM"/>
    </source>
</evidence>
<evidence type="ECO:0000313" key="3">
    <source>
        <dbReference type="EnsemblMetazoa" id="G24866.1:cds"/>
    </source>
</evidence>
<dbReference type="PROSITE" id="PS51227">
    <property type="entry name" value="SPR"/>
    <property type="match status" value="1"/>
</dbReference>
<sequence>MTGGFCVRDRRSARQAWELSVASSASDSLFCQTSACTPVHDCNCRRHAQVITCYNNRDAVLWNTSKNGSMRAARAHRTLPPPDGDGGIVTLDQVRPHPRTQNEYVEGPKFPQREVSQQPSHGVPVINRVALPVRQQSGLRNLNDTLITRQPVSISPPLKKEPILEVDNDIICANCGKCKCGSCTEPKKLPQRWCCGDYCQVSPDCIVDTCTCFCCVKAVFYHCGKDQDDDEDMCYMHPCAGCTKPHCVKRWTCMAMMACCLPCLCCYWPARAVLKACTSCYNKCRKKGCQCTTRQTKKQTVDEKNGSPLTRGLLIESDSSSA</sequence>
<dbReference type="GO" id="GO:0046580">
    <property type="term" value="P:negative regulation of Ras protein signal transduction"/>
    <property type="evidence" value="ECO:0007669"/>
    <property type="project" value="TreeGrafter"/>
</dbReference>
<dbReference type="Pfam" id="PF05210">
    <property type="entry name" value="Sprouty"/>
    <property type="match status" value="1"/>
</dbReference>
<dbReference type="GO" id="GO:0016020">
    <property type="term" value="C:membrane"/>
    <property type="evidence" value="ECO:0007669"/>
    <property type="project" value="InterPro"/>
</dbReference>
<evidence type="ECO:0000256" key="1">
    <source>
        <dbReference type="ARBA" id="ARBA00010964"/>
    </source>
</evidence>
<dbReference type="AlphaFoldDB" id="A0A8W8KSK9"/>
<evidence type="ECO:0000313" key="4">
    <source>
        <dbReference type="Proteomes" id="UP000005408"/>
    </source>
</evidence>
<dbReference type="GO" id="GO:0040037">
    <property type="term" value="P:negative regulation of fibroblast growth factor receptor signaling pathway"/>
    <property type="evidence" value="ECO:0007669"/>
    <property type="project" value="TreeGrafter"/>
</dbReference>
<name>A0A8W8KSK9_MAGGI</name>
<evidence type="ECO:0000256" key="2">
    <source>
        <dbReference type="SAM" id="MobiDB-lite"/>
    </source>
</evidence>
<reference evidence="3" key="1">
    <citation type="submission" date="2022-08" db="UniProtKB">
        <authorList>
            <consortium name="EnsemblMetazoa"/>
        </authorList>
    </citation>
    <scope>IDENTIFICATION</scope>
    <source>
        <strain evidence="3">05x7-T-G4-1.051#20</strain>
    </source>
</reference>
<proteinExistence type="inferred from homology"/>
<protein>
    <recommendedName>
        <fullName evidence="5">Protein sprouty</fullName>
    </recommendedName>
</protein>
<accession>A0A8W8KSK9</accession>
<dbReference type="PANTHER" id="PTHR12365">
    <property type="entry name" value="SPROUTY"/>
    <property type="match status" value="1"/>
</dbReference>
<dbReference type="InterPro" id="IPR051192">
    <property type="entry name" value="Sprouty_domain"/>
</dbReference>
<feature type="region of interest" description="Disordered" evidence="2">
    <location>
        <begin position="302"/>
        <end position="322"/>
    </location>
</feature>
<dbReference type="GO" id="GO:0048513">
    <property type="term" value="P:animal organ development"/>
    <property type="evidence" value="ECO:0007669"/>
    <property type="project" value="TreeGrafter"/>
</dbReference>
<comment type="similarity">
    <text evidence="1">Belongs to the sprouty family.</text>
</comment>